<dbReference type="InterPro" id="IPR051861">
    <property type="entry name" value="NET_actin-binding_domain"/>
</dbReference>
<evidence type="ECO:0000256" key="4">
    <source>
        <dbReference type="SAM" id="MobiDB-lite"/>
    </source>
</evidence>
<evidence type="ECO:0000313" key="6">
    <source>
        <dbReference type="Proteomes" id="UP000447434"/>
    </source>
</evidence>
<evidence type="ECO:0000313" key="5">
    <source>
        <dbReference type="EMBL" id="KAE9589032.1"/>
    </source>
</evidence>
<evidence type="ECO:0000256" key="3">
    <source>
        <dbReference type="SAM" id="Coils"/>
    </source>
</evidence>
<dbReference type="PANTHER" id="PTHR32258:SF6">
    <property type="entry name" value="PROTEIN NETWORKED 1A"/>
    <property type="match status" value="1"/>
</dbReference>
<feature type="coiled-coil region" evidence="3">
    <location>
        <begin position="1341"/>
        <end position="1389"/>
    </location>
</feature>
<reference evidence="6" key="1">
    <citation type="journal article" date="2020" name="Nat. Commun.">
        <title>Genome sequence of the cluster root forming white lupin.</title>
        <authorList>
            <person name="Hufnagel B."/>
            <person name="Marques A."/>
            <person name="Soriano A."/>
            <person name="Marques L."/>
            <person name="Divol F."/>
            <person name="Doumas P."/>
            <person name="Sallet E."/>
            <person name="Mancinotti D."/>
            <person name="Carrere S."/>
            <person name="Marande W."/>
            <person name="Arribat S."/>
            <person name="Keller J."/>
            <person name="Huneau C."/>
            <person name="Blein T."/>
            <person name="Aime D."/>
            <person name="Laguerre M."/>
            <person name="Taylor J."/>
            <person name="Schubert V."/>
            <person name="Nelson M."/>
            <person name="Geu-Flores F."/>
            <person name="Crespi M."/>
            <person name="Gallardo-Guerrero K."/>
            <person name="Delaux P.-M."/>
            <person name="Salse J."/>
            <person name="Berges H."/>
            <person name="Guyot R."/>
            <person name="Gouzy J."/>
            <person name="Peret B."/>
        </authorList>
    </citation>
    <scope>NUCLEOTIDE SEQUENCE [LARGE SCALE GENOMIC DNA]</scope>
    <source>
        <strain evidence="6">cv. Amiga</strain>
    </source>
</reference>
<dbReference type="PROSITE" id="PS51774">
    <property type="entry name" value="NAB"/>
    <property type="match status" value="1"/>
</dbReference>
<dbReference type="OrthoDB" id="10255522at2759"/>
<keyword evidence="6" id="KW-1185">Reference proteome</keyword>
<feature type="coiled-coil region" evidence="3">
    <location>
        <begin position="839"/>
        <end position="866"/>
    </location>
</feature>
<feature type="coiled-coil region" evidence="3">
    <location>
        <begin position="1145"/>
        <end position="1179"/>
    </location>
</feature>
<protein>
    <submittedName>
        <fullName evidence="5">Putative transcription factor bZIP family</fullName>
    </submittedName>
</protein>
<feature type="coiled-coil region" evidence="3">
    <location>
        <begin position="321"/>
        <end position="467"/>
    </location>
</feature>
<comment type="caution">
    <text evidence="5">The sequence shown here is derived from an EMBL/GenBank/DDBJ whole genome shotgun (WGS) entry which is preliminary data.</text>
</comment>
<dbReference type="Pfam" id="PF07765">
    <property type="entry name" value="KIP1"/>
    <property type="match status" value="1"/>
</dbReference>
<gene>
    <name evidence="5" type="ORF">Lalb_Chr21g0304761</name>
</gene>
<feature type="coiled-coil region" evidence="3">
    <location>
        <begin position="786"/>
        <end position="813"/>
    </location>
</feature>
<dbReference type="InterPro" id="IPR011684">
    <property type="entry name" value="NAB"/>
</dbReference>
<dbReference type="GO" id="GO:0051015">
    <property type="term" value="F:actin filament binding"/>
    <property type="evidence" value="ECO:0007669"/>
    <property type="project" value="TreeGrafter"/>
</dbReference>
<feature type="coiled-coil region" evidence="3">
    <location>
        <begin position="237"/>
        <end position="285"/>
    </location>
</feature>
<keyword evidence="1 3" id="KW-0175">Coiled coil</keyword>
<dbReference type="PANTHER" id="PTHR32258">
    <property type="entry name" value="PROTEIN NETWORKED 4A"/>
    <property type="match status" value="1"/>
</dbReference>
<dbReference type="EMBL" id="WOCE01000021">
    <property type="protein sequence ID" value="KAE9589032.1"/>
    <property type="molecule type" value="Genomic_DNA"/>
</dbReference>
<feature type="region of interest" description="Disordered" evidence="4">
    <location>
        <begin position="1526"/>
        <end position="1547"/>
    </location>
</feature>
<proteinExistence type="inferred from homology"/>
<comment type="similarity">
    <text evidence="2">Belongs to the NET family.</text>
</comment>
<accession>A0A6A5LPA0</accession>
<feature type="coiled-coil region" evidence="3">
    <location>
        <begin position="636"/>
        <end position="701"/>
    </location>
</feature>
<evidence type="ECO:0000256" key="1">
    <source>
        <dbReference type="ARBA" id="ARBA00023054"/>
    </source>
</evidence>
<dbReference type="GO" id="GO:0005886">
    <property type="term" value="C:plasma membrane"/>
    <property type="evidence" value="ECO:0007669"/>
    <property type="project" value="TreeGrafter"/>
</dbReference>
<organism evidence="5 6">
    <name type="scientific">Lupinus albus</name>
    <name type="common">White lupine</name>
    <name type="synonym">Lupinus termis</name>
    <dbReference type="NCBI Taxonomy" id="3870"/>
    <lineage>
        <taxon>Eukaryota</taxon>
        <taxon>Viridiplantae</taxon>
        <taxon>Streptophyta</taxon>
        <taxon>Embryophyta</taxon>
        <taxon>Tracheophyta</taxon>
        <taxon>Spermatophyta</taxon>
        <taxon>Magnoliopsida</taxon>
        <taxon>eudicotyledons</taxon>
        <taxon>Gunneridae</taxon>
        <taxon>Pentapetalae</taxon>
        <taxon>rosids</taxon>
        <taxon>fabids</taxon>
        <taxon>Fabales</taxon>
        <taxon>Fabaceae</taxon>
        <taxon>Papilionoideae</taxon>
        <taxon>50 kb inversion clade</taxon>
        <taxon>genistoids sensu lato</taxon>
        <taxon>core genistoids</taxon>
        <taxon>Genisteae</taxon>
        <taxon>Lupinus</taxon>
    </lineage>
</organism>
<name>A0A6A5LPA0_LUPAL</name>
<dbReference type="Proteomes" id="UP000447434">
    <property type="component" value="Chromosome 21"/>
</dbReference>
<evidence type="ECO:0000256" key="2">
    <source>
        <dbReference type="ARBA" id="ARBA00038006"/>
    </source>
</evidence>
<sequence>MASLLHSESRRLYSWWWDSHISPKNSKWLQENLTDMDAKVKAMIKLIEEDADSFARRAEMYYKKRPELMKLVEEFYRAYRALAERYNHATGELRLAHKTMAEAFPNQAHYLLADDSPCGISSGPEAEPHTPEMQRSFRPLLELGDQQNDVFGFSSIHNTLKNNGQSSEEFDVGVSRKGLKQLNEIMKVCEFSSEKQNVNTEKHSEFEHAGNAEGAAQTLRKALAEIQTDKDAIFLKYQNSLEKLSEMERELNNAHQDAACLDERASKAEIELKMLKEALSELKSENDAGIVQYDHCLERIASLETMLLQTQLDAKGHDEGTAKAETEAKNLKQELARLEAEKDAGLVQHKLSLEKISLLEAKITLAEENSRMLNDQIERAEMEVKALRENLAEVNDEKEAIAVLYNQCLQKISALESELLRAQEASERLSREIEIGAEKLKTAEEYCDTLEKSNRSLQLEADNLVQKIYVKDHELLEKHTELEMLQTLMHEDNSRFLEIESTLQTLQKLYSQSQEEQSSLALELKHGLQMLEDLELSRQGFKEEMQQIVEENKTMHGLNLFSTRLVKDQEIEICKLKDIKEKLEQQFSITVEESNALQRESYQIKYEIQGLNNKYQAILEELHSVGLSPRCLAASVKDLQNENSKLKEVCKMEKDEKEALLQKSKDMDKLLTEKAFMECSLSSLNDELDGVRDAVKKFQESCHVLQEEKSVLVAEKSALLSQLQIITESMQKLLDKNTLLENSLFDAKFELAGLRAKSSSLEEFCNLLNNDKHNLINERSILVSQLESVEASLGNLEKRFTTLEEKYSDAEKDRESRVNQVEELHVLLLAQKEKHANHKHSSEARLANLENLVLRLQEEHQLGKKEFEEELDKAINAQVEMFILQKCVEDLEHKNLSLLIECQKHIEASKFSDEVISELESENLMQQMELEFCVDEIRKFKMGVHRVFDDLQVGLNGGHGKRIKQEEMPISHILNNIEGMKGTLLKMLEEKQQLLVENFVFINFLSQQQSRGEELELKKNILEREFVDTREQNAMLQKDKLGLLEMNKQLKSKVTEGEEKENVLKSKLESLHVELLDLQRTIVVFQEEKCRVTEEKNKLLKSVLDLKDVKSTADNENNIILNEALALKNLTLVYESFLTQKVLEQKELVEHLSNLRHMNSELEHELGLLRKKIEMKEAENIYLNESVEKMDKDLWEVKNANDHLSHQIESSEYHLKKKEAELLEIEGRLKTADMLNAEFCKIVENLKMEQQESRLVNENLERQILELSEGCVNHKREIENLNEANENILSEMRLLCEEVEQQRAREETLSSELLDKTNEFEIWEAEAATFYFDLQISSISEALLENKVNELTGVCMKLEDESSAKSSAIVKMTERVSVLESEIGGLKEQLSAYIPVISSLKDDFASLEHTVLLTTKTSFGGSQEQKDVAVEGNSYLSLTENITPDGVLDLLSIKERIRVIEKSIVEESVTTKVNAGTLTEVPEDTNVEILAYTERDNRRVEKEVKDKKSFDLNLWRTKSENGSLMKDIPLDHISDNPASKNGRRVNSGTNDQMLELWETAEQESSDDSMKQSCAQTEDVIACHQSDNNSGKLQNTSSELEMEKEYGIDKLQLSKSIRERTQDGKRRKILERLTSDAHKLTNLKMAVQDLKKKMETKKAAKKGNDAEYETVKRQVEEVEGAVVKLIDTNNQLRKDVEESEWSLKREISVELEKSRQMERKRVAEQARRGSEQIGRLQFEVQNMQYVLLKLADEEKNKGKNRFSGKTVVLLRNFIHSGKKSNKKHNKGCFCGCSRPSTHED</sequence>
<feature type="compositionally biased region" description="Polar residues" evidence="4">
    <location>
        <begin position="1536"/>
        <end position="1547"/>
    </location>
</feature>
<feature type="coiled-coil region" evidence="3">
    <location>
        <begin position="1639"/>
        <end position="1694"/>
    </location>
</feature>
<feature type="coiled-coil region" evidence="3">
    <location>
        <begin position="1243"/>
        <end position="1316"/>
    </location>
</feature>
<feature type="coiled-coil region" evidence="3">
    <location>
        <begin position="1005"/>
        <end position="1039"/>
    </location>
</feature>